<proteinExistence type="predicted"/>
<dbReference type="PaxDb" id="3880-AES77857"/>
<keyword evidence="7" id="KW-0808">Transferase</keyword>
<dbReference type="EMBL" id="CM001223">
    <property type="protein sequence ID" value="AES77857.1"/>
    <property type="molecule type" value="Genomic_DNA"/>
</dbReference>
<dbReference type="PANTHER" id="PTHR47974">
    <property type="entry name" value="OS07G0415500 PROTEIN"/>
    <property type="match status" value="1"/>
</dbReference>
<evidence type="ECO:0000313" key="8">
    <source>
        <dbReference type="EnsemblPlants" id="AES77857"/>
    </source>
</evidence>
<dbReference type="AlphaFoldDB" id="G7KSX3"/>
<dbReference type="InterPro" id="IPR000719">
    <property type="entry name" value="Prot_kinase_dom"/>
</dbReference>
<comment type="subcellular location">
    <subcellularLocation>
        <location evidence="1">Membrane</location>
        <topology evidence="1">Single-pass membrane protein</topology>
    </subcellularLocation>
</comment>
<dbReference type="GO" id="GO:0016020">
    <property type="term" value="C:membrane"/>
    <property type="evidence" value="ECO:0007669"/>
    <property type="project" value="UniProtKB-SubCell"/>
</dbReference>
<sequence>MVVLDLNIGMLNHMWGYCVEGKHRLLVYEYTEHGSLVENLCSNSLDWNKRFNVVVATAKGLVYVHEECLAYLHINKENETLSSSDNNLFVSHRKEFK</sequence>
<keyword evidence="9" id="KW-1185">Reference proteome</keyword>
<accession>G7KSX3</accession>
<evidence type="ECO:0000256" key="3">
    <source>
        <dbReference type="ARBA" id="ARBA00022729"/>
    </source>
</evidence>
<dbReference type="Pfam" id="PF07714">
    <property type="entry name" value="PK_Tyr_Ser-Thr"/>
    <property type="match status" value="1"/>
</dbReference>
<protein>
    <submittedName>
        <fullName evidence="7">Serine/Threonine kinase family protein</fullName>
    </submittedName>
</protein>
<dbReference type="PANTHER" id="PTHR47974:SF3">
    <property type="entry name" value="RECEPTOR-LIKE SERINE_THREONINE-PROTEIN KINASE"/>
    <property type="match status" value="1"/>
</dbReference>
<dbReference type="GO" id="GO:0004672">
    <property type="term" value="F:protein kinase activity"/>
    <property type="evidence" value="ECO:0007669"/>
    <property type="project" value="InterPro"/>
</dbReference>
<dbReference type="EnsemblPlants" id="AES77857">
    <property type="protein sequence ID" value="AES77857"/>
    <property type="gene ID" value="MTR_7g021110"/>
</dbReference>
<evidence type="ECO:0000313" key="7">
    <source>
        <dbReference type="EMBL" id="AES77857.1"/>
    </source>
</evidence>
<keyword evidence="5" id="KW-0472">Membrane</keyword>
<organism evidence="7 9">
    <name type="scientific">Medicago truncatula</name>
    <name type="common">Barrel medic</name>
    <name type="synonym">Medicago tribuloides</name>
    <dbReference type="NCBI Taxonomy" id="3880"/>
    <lineage>
        <taxon>Eukaryota</taxon>
        <taxon>Viridiplantae</taxon>
        <taxon>Streptophyta</taxon>
        <taxon>Embryophyta</taxon>
        <taxon>Tracheophyta</taxon>
        <taxon>Spermatophyta</taxon>
        <taxon>Magnoliopsida</taxon>
        <taxon>eudicotyledons</taxon>
        <taxon>Gunneridae</taxon>
        <taxon>Pentapetalae</taxon>
        <taxon>rosids</taxon>
        <taxon>fabids</taxon>
        <taxon>Fabales</taxon>
        <taxon>Fabaceae</taxon>
        <taxon>Papilionoideae</taxon>
        <taxon>50 kb inversion clade</taxon>
        <taxon>NPAAA clade</taxon>
        <taxon>Hologalegina</taxon>
        <taxon>IRL clade</taxon>
        <taxon>Trifolieae</taxon>
        <taxon>Medicago</taxon>
    </lineage>
</organism>
<reference evidence="7 9" key="2">
    <citation type="journal article" date="2014" name="BMC Genomics">
        <title>An improved genome release (version Mt4.0) for the model legume Medicago truncatula.</title>
        <authorList>
            <person name="Tang H."/>
            <person name="Krishnakumar V."/>
            <person name="Bidwell S."/>
            <person name="Rosen B."/>
            <person name="Chan A."/>
            <person name="Zhou S."/>
            <person name="Gentzbittel L."/>
            <person name="Childs K.L."/>
            <person name="Yandell M."/>
            <person name="Gundlach H."/>
            <person name="Mayer K.F."/>
            <person name="Schwartz D.C."/>
            <person name="Town C.D."/>
        </authorList>
    </citation>
    <scope>GENOME REANNOTATION</scope>
    <source>
        <strain evidence="8 9">cv. Jemalong A17</strain>
    </source>
</reference>
<keyword evidence="3" id="KW-0732">Signal</keyword>
<dbReference type="GO" id="GO:0005524">
    <property type="term" value="F:ATP binding"/>
    <property type="evidence" value="ECO:0007669"/>
    <property type="project" value="InterPro"/>
</dbReference>
<dbReference type="Proteomes" id="UP000002051">
    <property type="component" value="Unassembled WGS sequence"/>
</dbReference>
<dbReference type="Gene3D" id="1.10.510.10">
    <property type="entry name" value="Transferase(Phosphotransferase) domain 1"/>
    <property type="match status" value="1"/>
</dbReference>
<feature type="domain" description="Protein kinase" evidence="6">
    <location>
        <begin position="1"/>
        <end position="97"/>
    </location>
</feature>
<dbReference type="InterPro" id="IPR001245">
    <property type="entry name" value="Ser-Thr/Tyr_kinase_cat_dom"/>
</dbReference>
<reference evidence="7 9" key="1">
    <citation type="journal article" date="2011" name="Nature">
        <title>The Medicago genome provides insight into the evolution of rhizobial symbioses.</title>
        <authorList>
            <person name="Young N.D."/>
            <person name="Debelle F."/>
            <person name="Oldroyd G.E."/>
            <person name="Geurts R."/>
            <person name="Cannon S.B."/>
            <person name="Udvardi M.K."/>
            <person name="Benedito V.A."/>
            <person name="Mayer K.F."/>
            <person name="Gouzy J."/>
            <person name="Schoof H."/>
            <person name="Van de Peer Y."/>
            <person name="Proost S."/>
            <person name="Cook D.R."/>
            <person name="Meyers B.C."/>
            <person name="Spannagl M."/>
            <person name="Cheung F."/>
            <person name="De Mita S."/>
            <person name="Krishnakumar V."/>
            <person name="Gundlach H."/>
            <person name="Zhou S."/>
            <person name="Mudge J."/>
            <person name="Bharti A.K."/>
            <person name="Murray J.D."/>
            <person name="Naoumkina M.A."/>
            <person name="Rosen B."/>
            <person name="Silverstein K.A."/>
            <person name="Tang H."/>
            <person name="Rombauts S."/>
            <person name="Zhao P.X."/>
            <person name="Zhou P."/>
            <person name="Barbe V."/>
            <person name="Bardou P."/>
            <person name="Bechner M."/>
            <person name="Bellec A."/>
            <person name="Berger A."/>
            <person name="Berges H."/>
            <person name="Bidwell S."/>
            <person name="Bisseling T."/>
            <person name="Choisne N."/>
            <person name="Couloux A."/>
            <person name="Denny R."/>
            <person name="Deshpande S."/>
            <person name="Dai X."/>
            <person name="Doyle J.J."/>
            <person name="Dudez A.M."/>
            <person name="Farmer A.D."/>
            <person name="Fouteau S."/>
            <person name="Franken C."/>
            <person name="Gibelin C."/>
            <person name="Gish J."/>
            <person name="Goldstein S."/>
            <person name="Gonzalez A.J."/>
            <person name="Green P.J."/>
            <person name="Hallab A."/>
            <person name="Hartog M."/>
            <person name="Hua A."/>
            <person name="Humphray S.J."/>
            <person name="Jeong D.H."/>
            <person name="Jing Y."/>
            <person name="Jocker A."/>
            <person name="Kenton S.M."/>
            <person name="Kim D.J."/>
            <person name="Klee K."/>
            <person name="Lai H."/>
            <person name="Lang C."/>
            <person name="Lin S."/>
            <person name="Macmil S.L."/>
            <person name="Magdelenat G."/>
            <person name="Matthews L."/>
            <person name="McCorrison J."/>
            <person name="Monaghan E.L."/>
            <person name="Mun J.H."/>
            <person name="Najar F.Z."/>
            <person name="Nicholson C."/>
            <person name="Noirot C."/>
            <person name="O'Bleness M."/>
            <person name="Paule C.R."/>
            <person name="Poulain J."/>
            <person name="Prion F."/>
            <person name="Qin B."/>
            <person name="Qu C."/>
            <person name="Retzel E.F."/>
            <person name="Riddle C."/>
            <person name="Sallet E."/>
            <person name="Samain S."/>
            <person name="Samson N."/>
            <person name="Sanders I."/>
            <person name="Saurat O."/>
            <person name="Scarpelli C."/>
            <person name="Schiex T."/>
            <person name="Segurens B."/>
            <person name="Severin A.J."/>
            <person name="Sherrier D.J."/>
            <person name="Shi R."/>
            <person name="Sims S."/>
            <person name="Singer S.R."/>
            <person name="Sinharoy S."/>
            <person name="Sterck L."/>
            <person name="Viollet A."/>
            <person name="Wang B.B."/>
            <person name="Wang K."/>
            <person name="Wang M."/>
            <person name="Wang X."/>
            <person name="Warfsmann J."/>
            <person name="Weissenbach J."/>
            <person name="White D.D."/>
            <person name="White J.D."/>
            <person name="Wiley G.B."/>
            <person name="Wincker P."/>
            <person name="Xing Y."/>
            <person name="Yang L."/>
            <person name="Yao Z."/>
            <person name="Ying F."/>
            <person name="Zhai J."/>
            <person name="Zhou L."/>
            <person name="Zuber A."/>
            <person name="Denarie J."/>
            <person name="Dixon R.A."/>
            <person name="May G.D."/>
            <person name="Schwartz D.C."/>
            <person name="Rogers J."/>
            <person name="Quetier F."/>
            <person name="Town C.D."/>
            <person name="Roe B.A."/>
        </authorList>
    </citation>
    <scope>NUCLEOTIDE SEQUENCE [LARGE SCALE GENOMIC DNA]</scope>
    <source>
        <strain evidence="7">A17</strain>
        <strain evidence="8 9">cv. Jemalong A17</strain>
    </source>
</reference>
<evidence type="ECO:0000256" key="2">
    <source>
        <dbReference type="ARBA" id="ARBA00022692"/>
    </source>
</evidence>
<evidence type="ECO:0000259" key="6">
    <source>
        <dbReference type="PROSITE" id="PS50011"/>
    </source>
</evidence>
<dbReference type="InterPro" id="IPR011009">
    <property type="entry name" value="Kinase-like_dom_sf"/>
</dbReference>
<keyword evidence="2" id="KW-0812">Transmembrane</keyword>
<keyword evidence="7" id="KW-0418">Kinase</keyword>
<dbReference type="PROSITE" id="PS50011">
    <property type="entry name" value="PROTEIN_KINASE_DOM"/>
    <property type="match status" value="1"/>
</dbReference>
<evidence type="ECO:0000256" key="1">
    <source>
        <dbReference type="ARBA" id="ARBA00004167"/>
    </source>
</evidence>
<dbReference type="HOGENOM" id="CLU_2362936_0_0_1"/>
<keyword evidence="4" id="KW-1133">Transmembrane helix</keyword>
<reference evidence="8" key="3">
    <citation type="submission" date="2015-04" db="UniProtKB">
        <authorList>
            <consortium name="EnsemblPlants"/>
        </authorList>
    </citation>
    <scope>IDENTIFICATION</scope>
    <source>
        <strain evidence="8">cv. Jemalong A17</strain>
    </source>
</reference>
<name>G7KSX3_MEDTR</name>
<evidence type="ECO:0000256" key="4">
    <source>
        <dbReference type="ARBA" id="ARBA00022989"/>
    </source>
</evidence>
<dbReference type="SUPFAM" id="SSF56112">
    <property type="entry name" value="Protein kinase-like (PK-like)"/>
    <property type="match status" value="1"/>
</dbReference>
<evidence type="ECO:0000313" key="9">
    <source>
        <dbReference type="Proteomes" id="UP000002051"/>
    </source>
</evidence>
<evidence type="ECO:0000256" key="5">
    <source>
        <dbReference type="ARBA" id="ARBA00023136"/>
    </source>
</evidence>
<gene>
    <name evidence="7" type="ordered locus">MTR_7g021110</name>
</gene>